<dbReference type="STRING" id="568872.GA0070624_6113"/>
<dbReference type="Pfam" id="PF13845">
    <property type="entry name" value="Septum_form"/>
    <property type="match status" value="1"/>
</dbReference>
<evidence type="ECO:0000259" key="2">
    <source>
        <dbReference type="Pfam" id="PF13845"/>
    </source>
</evidence>
<dbReference type="PROSITE" id="PS51257">
    <property type="entry name" value="PROKAR_LIPOPROTEIN"/>
    <property type="match status" value="1"/>
</dbReference>
<reference evidence="4" key="1">
    <citation type="submission" date="2016-06" db="EMBL/GenBank/DDBJ databases">
        <authorList>
            <person name="Varghese N."/>
            <person name="Submissions Spin"/>
        </authorList>
    </citation>
    <scope>NUCLEOTIDE SEQUENCE [LARGE SCALE GENOMIC DNA]</scope>
    <source>
        <strain evidence="4">DSM 45431</strain>
    </source>
</reference>
<dbReference type="EMBL" id="FMHV01000002">
    <property type="protein sequence ID" value="SCL38144.1"/>
    <property type="molecule type" value="Genomic_DNA"/>
</dbReference>
<sequence>MLSPRRVGALLMVLAASVVAGCDVLPGRDCESGFVPQAGVCHLAPGDNASGEAYQPVDCLTRHEAETFFVGRFAGLDADSDDPPETGSDAARRAYASCGTAARDFLGDEWRAARLSLQVMLPTATGWAAAERWYRCDLVEIVALDLYEPSPRANSLKGGLRSPSSPLRHGCYNPTFIGDEMKTLPPASCTGPHQSEFAGVWWADDFPYGEEIPEDDMWDGCYGVVARHVGVPDEDEVERRLDVLAWALSEEERAAGETGVLCFLHTDGPPFNRPLAGVGVKGLPAPQAD</sequence>
<accession>A0A1C6T8P9</accession>
<keyword evidence="4" id="KW-1185">Reference proteome</keyword>
<proteinExistence type="predicted"/>
<feature type="chain" id="PRO_5038682491" evidence="1">
    <location>
        <begin position="21"/>
        <end position="289"/>
    </location>
</feature>
<organism evidence="3 4">
    <name type="scientific">Micromonospora rhizosphaerae</name>
    <dbReference type="NCBI Taxonomy" id="568872"/>
    <lineage>
        <taxon>Bacteria</taxon>
        <taxon>Bacillati</taxon>
        <taxon>Actinomycetota</taxon>
        <taxon>Actinomycetes</taxon>
        <taxon>Micromonosporales</taxon>
        <taxon>Micromonosporaceae</taxon>
        <taxon>Micromonospora</taxon>
    </lineage>
</organism>
<evidence type="ECO:0000313" key="4">
    <source>
        <dbReference type="Proteomes" id="UP000199413"/>
    </source>
</evidence>
<evidence type="ECO:0000313" key="3">
    <source>
        <dbReference type="EMBL" id="SCL38144.1"/>
    </source>
</evidence>
<dbReference type="AlphaFoldDB" id="A0A1C6T8P9"/>
<evidence type="ECO:0000256" key="1">
    <source>
        <dbReference type="SAM" id="SignalP"/>
    </source>
</evidence>
<protein>
    <submittedName>
        <fullName evidence="3">Septum formation</fullName>
    </submittedName>
</protein>
<dbReference type="Proteomes" id="UP000199413">
    <property type="component" value="Unassembled WGS sequence"/>
</dbReference>
<gene>
    <name evidence="3" type="ORF">GA0070624_6113</name>
</gene>
<keyword evidence="1" id="KW-0732">Signal</keyword>
<name>A0A1C6T8P9_9ACTN</name>
<feature type="signal peptide" evidence="1">
    <location>
        <begin position="1"/>
        <end position="20"/>
    </location>
</feature>
<feature type="domain" description="Septum formation-related" evidence="2">
    <location>
        <begin position="38"/>
        <end position="262"/>
    </location>
</feature>
<dbReference type="InterPro" id="IPR026004">
    <property type="entry name" value="Septum_form"/>
</dbReference>